<evidence type="ECO:0000313" key="2">
    <source>
        <dbReference type="Proteomes" id="UP000636479"/>
    </source>
</evidence>
<sequence length="367" mass="42149">MSPSPEPVRFEDLDDDILIYITNFALHPDLEQVKLFDLSRRMRNVFQPIRFRHIWWAPCDTEFPPEELFPYIHELTIVPDQMSSVSKFNHIEIAAELRQKLPLLPHLNTFYLGMRIEGGLWTELVECLAAAPNLTSFGIFSPWSANETMDEPWQLADELSPPPLQMILYPFPIETKHGWSIRRRHPLLLDFAAANLRRLLSACHTTLDNVELLGELFLGSFDTKIEWTSLRELFVIGFWPEWDLEERPEPSEMLSVLELLPNLRTLVLLMSVGCDEPEGRTVLIPRDAPAPQQASTFLAHLNRFDMASLTPIDRILNLLPAGLESLTLTRYPAELAEIDMRQPILPCLELLAMLAELEFPGLKTLHV</sequence>
<dbReference type="Proteomes" id="UP000636479">
    <property type="component" value="Unassembled WGS sequence"/>
</dbReference>
<accession>A0A8H6SN96</accession>
<name>A0A8H6SN96_9AGAR</name>
<dbReference type="RefSeq" id="XP_037220153.1">
    <property type="nucleotide sequence ID" value="XM_037364509.1"/>
</dbReference>
<keyword evidence="2" id="KW-1185">Reference proteome</keyword>
<reference evidence="1" key="1">
    <citation type="submission" date="2020-05" db="EMBL/GenBank/DDBJ databases">
        <title>Mycena genomes resolve the evolution of fungal bioluminescence.</title>
        <authorList>
            <person name="Tsai I.J."/>
        </authorList>
    </citation>
    <scope>NUCLEOTIDE SEQUENCE</scope>
    <source>
        <strain evidence="1">171206Taipei</strain>
    </source>
</reference>
<dbReference type="EMBL" id="JACAZF010000006">
    <property type="protein sequence ID" value="KAF7302153.1"/>
    <property type="molecule type" value="Genomic_DNA"/>
</dbReference>
<dbReference type="OrthoDB" id="3059863at2759"/>
<evidence type="ECO:0008006" key="3">
    <source>
        <dbReference type="Google" id="ProtNLM"/>
    </source>
</evidence>
<gene>
    <name evidence="1" type="ORF">MIND_00782200</name>
</gene>
<comment type="caution">
    <text evidence="1">The sequence shown here is derived from an EMBL/GenBank/DDBJ whole genome shotgun (WGS) entry which is preliminary data.</text>
</comment>
<proteinExistence type="predicted"/>
<organism evidence="1 2">
    <name type="scientific">Mycena indigotica</name>
    <dbReference type="NCBI Taxonomy" id="2126181"/>
    <lineage>
        <taxon>Eukaryota</taxon>
        <taxon>Fungi</taxon>
        <taxon>Dikarya</taxon>
        <taxon>Basidiomycota</taxon>
        <taxon>Agaricomycotina</taxon>
        <taxon>Agaricomycetes</taxon>
        <taxon>Agaricomycetidae</taxon>
        <taxon>Agaricales</taxon>
        <taxon>Marasmiineae</taxon>
        <taxon>Mycenaceae</taxon>
        <taxon>Mycena</taxon>
    </lineage>
</organism>
<protein>
    <recommendedName>
        <fullName evidence="3">F-box domain-containing protein</fullName>
    </recommendedName>
</protein>
<dbReference type="GeneID" id="59347025"/>
<dbReference type="AlphaFoldDB" id="A0A8H6SN96"/>
<evidence type="ECO:0000313" key="1">
    <source>
        <dbReference type="EMBL" id="KAF7302153.1"/>
    </source>
</evidence>